<evidence type="ECO:0000313" key="2">
    <source>
        <dbReference type="Proteomes" id="UP001157502"/>
    </source>
</evidence>
<accession>A0ACC2HH96</accession>
<comment type="caution">
    <text evidence="1">The sequence shown here is derived from an EMBL/GenBank/DDBJ whole genome shotgun (WGS) entry which is preliminary data.</text>
</comment>
<gene>
    <name evidence="1" type="ORF">DPEC_G00025910</name>
</gene>
<organism evidence="1 2">
    <name type="scientific">Dallia pectoralis</name>
    <name type="common">Alaska blackfish</name>
    <dbReference type="NCBI Taxonomy" id="75939"/>
    <lineage>
        <taxon>Eukaryota</taxon>
        <taxon>Metazoa</taxon>
        <taxon>Chordata</taxon>
        <taxon>Craniata</taxon>
        <taxon>Vertebrata</taxon>
        <taxon>Euteleostomi</taxon>
        <taxon>Actinopterygii</taxon>
        <taxon>Neopterygii</taxon>
        <taxon>Teleostei</taxon>
        <taxon>Protacanthopterygii</taxon>
        <taxon>Esociformes</taxon>
        <taxon>Umbridae</taxon>
        <taxon>Dallia</taxon>
    </lineage>
</organism>
<dbReference type="Proteomes" id="UP001157502">
    <property type="component" value="Chromosome 2"/>
</dbReference>
<reference evidence="1" key="1">
    <citation type="submission" date="2021-05" db="EMBL/GenBank/DDBJ databases">
        <authorList>
            <person name="Pan Q."/>
            <person name="Jouanno E."/>
            <person name="Zahm M."/>
            <person name="Klopp C."/>
            <person name="Cabau C."/>
            <person name="Louis A."/>
            <person name="Berthelot C."/>
            <person name="Parey E."/>
            <person name="Roest Crollius H."/>
            <person name="Montfort J."/>
            <person name="Robinson-Rechavi M."/>
            <person name="Bouchez O."/>
            <person name="Lampietro C."/>
            <person name="Lopez Roques C."/>
            <person name="Donnadieu C."/>
            <person name="Postlethwait J."/>
            <person name="Bobe J."/>
            <person name="Dillon D."/>
            <person name="Chandos A."/>
            <person name="von Hippel F."/>
            <person name="Guiguen Y."/>
        </authorList>
    </citation>
    <scope>NUCLEOTIDE SEQUENCE</scope>
    <source>
        <strain evidence="1">YG-Jan2019</strain>
    </source>
</reference>
<protein>
    <submittedName>
        <fullName evidence="1">Uncharacterized protein</fullName>
    </submittedName>
</protein>
<evidence type="ECO:0000313" key="1">
    <source>
        <dbReference type="EMBL" id="KAJ8015418.1"/>
    </source>
</evidence>
<dbReference type="EMBL" id="CM055729">
    <property type="protein sequence ID" value="KAJ8015418.1"/>
    <property type="molecule type" value="Genomic_DNA"/>
</dbReference>
<feature type="non-terminal residue" evidence="1">
    <location>
        <position position="1"/>
    </location>
</feature>
<keyword evidence="2" id="KW-1185">Reference proteome</keyword>
<proteinExistence type="predicted"/>
<name>A0ACC2HH96_DALPE</name>
<sequence length="101" mass="11615">SLQLDIRGASASLSGLAGEECILLQHAPARPQLNRYRMTTEVREPFRNIPYRTKLTQTDRIDHQQQPTCHRRRKLPHSTQSEVNLKNGRICHKNNNLCSSL</sequence>